<dbReference type="Gene3D" id="3.30.2010.10">
    <property type="entry name" value="Metalloproteases ('zincins'), catalytic domain"/>
    <property type="match status" value="1"/>
</dbReference>
<dbReference type="CDD" id="cd07328">
    <property type="entry name" value="M48_Ste24p_like"/>
    <property type="match status" value="1"/>
</dbReference>
<keyword evidence="16" id="KW-1185">Reference proteome</keyword>
<evidence type="ECO:0000256" key="7">
    <source>
        <dbReference type="ARBA" id="ARBA00022801"/>
    </source>
</evidence>
<feature type="domain" description="Peptidase M48" evidence="14">
    <location>
        <begin position="83"/>
        <end position="348"/>
    </location>
</feature>
<keyword evidence="6" id="KW-0479">Metal-binding</keyword>
<dbReference type="PANTHER" id="PTHR43221:SF1">
    <property type="entry name" value="PROTEASE HTPX"/>
    <property type="match status" value="1"/>
</dbReference>
<protein>
    <submittedName>
        <fullName evidence="15">M48 family metalloprotease</fullName>
        <ecNumber evidence="15">3.4.24.-</ecNumber>
    </submittedName>
</protein>
<keyword evidence="4" id="KW-0645">Protease</keyword>
<evidence type="ECO:0000256" key="11">
    <source>
        <dbReference type="ARBA" id="ARBA00023136"/>
    </source>
</evidence>
<reference evidence="15 16" key="1">
    <citation type="submission" date="2024-06" db="EMBL/GenBank/DDBJ databases">
        <title>The Natural Products Discovery Center: Release of the First 8490 Sequenced Strains for Exploring Actinobacteria Biosynthetic Diversity.</title>
        <authorList>
            <person name="Kalkreuter E."/>
            <person name="Kautsar S.A."/>
            <person name="Yang D."/>
            <person name="Bader C.D."/>
            <person name="Teijaro C.N."/>
            <person name="Fluegel L."/>
            <person name="Davis C.M."/>
            <person name="Simpson J.R."/>
            <person name="Lauterbach L."/>
            <person name="Steele A.D."/>
            <person name="Gui C."/>
            <person name="Meng S."/>
            <person name="Li G."/>
            <person name="Viehrig K."/>
            <person name="Ye F."/>
            <person name="Su P."/>
            <person name="Kiefer A.F."/>
            <person name="Nichols A."/>
            <person name="Cepeda A.J."/>
            <person name="Yan W."/>
            <person name="Fan B."/>
            <person name="Jiang Y."/>
            <person name="Adhikari A."/>
            <person name="Zheng C.-J."/>
            <person name="Schuster L."/>
            <person name="Cowan T.M."/>
            <person name="Smanski M.J."/>
            <person name="Chevrette M.G."/>
            <person name="De Carvalho L.P.S."/>
            <person name="Shen B."/>
        </authorList>
    </citation>
    <scope>NUCLEOTIDE SEQUENCE [LARGE SCALE GENOMIC DNA]</scope>
    <source>
        <strain evidence="15 16">NPDC052347</strain>
    </source>
</reference>
<evidence type="ECO:0000256" key="4">
    <source>
        <dbReference type="ARBA" id="ARBA00022670"/>
    </source>
</evidence>
<sequence>MGACLRALRAILLLAGFYLLALVILGALVGIDIAVWTRGVHLASIKLTVVLALLGFPILRGVFTFGTGGGDTVPGLPVTEAGQPELWRTVRGLAEQSGTRAPDEILLTGEVNAAVAEDARLLGLVPGRRRLFLGVPLLAGLTEPQLHSVIAHELGHYGNSDTRLAGITRRGRDCVGRTVEAFKEREEQRIGKERSRQEQAAAKALRKGRRPRRISTKNAGLGYRLMARPFQVYARFYLRATSSVGRQQELAADLIAAKVAGRDATASALRRTAVLDAVQDFYLNSYATMGVSAGLLPPRGEVFGGLRHLLADPRRRMNLAELHTTLPPAEATPYDSHPPVAERVRLIEALPDDGRTADGARPALALLRDTERVLAEVESAVLTPEALALERVTWQELVHRAMYAQAQEAAQPLRSALAAAGMAVDTAPADSAPAELAALLDAADAGQLWLVADRLPKSPEAARATGRAAREFLRPALEAGDAAAGPAGPGGAPRRPLAAVLVRPGPPDAAREQRLAGPGRPGGSPGGSGTGGHRRHPGHHPPAHPSRALTRPPRNRPDHRRPLYP</sequence>
<dbReference type="GO" id="GO:0008237">
    <property type="term" value="F:metallopeptidase activity"/>
    <property type="evidence" value="ECO:0007669"/>
    <property type="project" value="UniProtKB-KW"/>
</dbReference>
<dbReference type="Pfam" id="PF01435">
    <property type="entry name" value="Peptidase_M48"/>
    <property type="match status" value="1"/>
</dbReference>
<evidence type="ECO:0000256" key="13">
    <source>
        <dbReference type="SAM" id="Phobius"/>
    </source>
</evidence>
<keyword evidence="3" id="KW-1003">Cell membrane</keyword>
<evidence type="ECO:0000256" key="3">
    <source>
        <dbReference type="ARBA" id="ARBA00022475"/>
    </source>
</evidence>
<dbReference type="EC" id="3.4.24.-" evidence="15"/>
<feature type="compositionally biased region" description="Basic residues" evidence="12">
    <location>
        <begin position="532"/>
        <end position="542"/>
    </location>
</feature>
<comment type="subcellular location">
    <subcellularLocation>
        <location evidence="2">Cell membrane</location>
        <topology evidence="2">Multi-pass membrane protein</topology>
    </subcellularLocation>
</comment>
<keyword evidence="5 13" id="KW-0812">Transmembrane</keyword>
<dbReference type="EMBL" id="JBFAUK010000011">
    <property type="protein sequence ID" value="MEV5508062.1"/>
    <property type="molecule type" value="Genomic_DNA"/>
</dbReference>
<keyword evidence="11 13" id="KW-0472">Membrane</keyword>
<accession>A0ABV3K036</accession>
<evidence type="ECO:0000256" key="6">
    <source>
        <dbReference type="ARBA" id="ARBA00022723"/>
    </source>
</evidence>
<feature type="region of interest" description="Disordered" evidence="12">
    <location>
        <begin position="480"/>
        <end position="565"/>
    </location>
</feature>
<comment type="cofactor">
    <cofactor evidence="1">
        <name>Zn(2+)</name>
        <dbReference type="ChEBI" id="CHEBI:29105"/>
    </cofactor>
</comment>
<evidence type="ECO:0000256" key="8">
    <source>
        <dbReference type="ARBA" id="ARBA00022833"/>
    </source>
</evidence>
<organism evidence="15 16">
    <name type="scientific">Streptomyces orinoci</name>
    <name type="common">Streptoverticillium orinoci</name>
    <dbReference type="NCBI Taxonomy" id="67339"/>
    <lineage>
        <taxon>Bacteria</taxon>
        <taxon>Bacillati</taxon>
        <taxon>Actinomycetota</taxon>
        <taxon>Actinomycetes</taxon>
        <taxon>Kitasatosporales</taxon>
        <taxon>Streptomycetaceae</taxon>
        <taxon>Streptomyces</taxon>
    </lineage>
</organism>
<dbReference type="RefSeq" id="WP_364853790.1">
    <property type="nucleotide sequence ID" value="NZ_JBFAUK010000011.1"/>
</dbReference>
<keyword evidence="7 15" id="KW-0378">Hydrolase</keyword>
<evidence type="ECO:0000256" key="2">
    <source>
        <dbReference type="ARBA" id="ARBA00004651"/>
    </source>
</evidence>
<evidence type="ECO:0000313" key="16">
    <source>
        <dbReference type="Proteomes" id="UP001552594"/>
    </source>
</evidence>
<feature type="transmembrane region" description="Helical" evidence="13">
    <location>
        <begin position="42"/>
        <end position="59"/>
    </location>
</feature>
<evidence type="ECO:0000259" key="14">
    <source>
        <dbReference type="Pfam" id="PF01435"/>
    </source>
</evidence>
<proteinExistence type="predicted"/>
<keyword evidence="8" id="KW-0862">Zinc</keyword>
<dbReference type="InterPro" id="IPR050083">
    <property type="entry name" value="HtpX_protease"/>
</dbReference>
<evidence type="ECO:0000256" key="12">
    <source>
        <dbReference type="SAM" id="MobiDB-lite"/>
    </source>
</evidence>
<dbReference type="PANTHER" id="PTHR43221">
    <property type="entry name" value="PROTEASE HTPX"/>
    <property type="match status" value="1"/>
</dbReference>
<evidence type="ECO:0000256" key="1">
    <source>
        <dbReference type="ARBA" id="ARBA00001947"/>
    </source>
</evidence>
<dbReference type="Proteomes" id="UP001552594">
    <property type="component" value="Unassembled WGS sequence"/>
</dbReference>
<feature type="compositionally biased region" description="Gly residues" evidence="12">
    <location>
        <begin position="519"/>
        <end position="531"/>
    </location>
</feature>
<evidence type="ECO:0000256" key="9">
    <source>
        <dbReference type="ARBA" id="ARBA00022989"/>
    </source>
</evidence>
<keyword evidence="9 13" id="KW-1133">Transmembrane helix</keyword>
<evidence type="ECO:0000313" key="15">
    <source>
        <dbReference type="EMBL" id="MEV5508062.1"/>
    </source>
</evidence>
<feature type="transmembrane region" description="Helical" evidence="13">
    <location>
        <begin position="12"/>
        <end position="36"/>
    </location>
</feature>
<feature type="compositionally biased region" description="Low complexity" evidence="12">
    <location>
        <begin position="480"/>
        <end position="499"/>
    </location>
</feature>
<dbReference type="InterPro" id="IPR001915">
    <property type="entry name" value="Peptidase_M48"/>
</dbReference>
<gene>
    <name evidence="15" type="ORF">AB0L16_16515</name>
</gene>
<name>A0ABV3K036_STRON</name>
<keyword evidence="10 15" id="KW-0482">Metalloprotease</keyword>
<evidence type="ECO:0000256" key="10">
    <source>
        <dbReference type="ARBA" id="ARBA00023049"/>
    </source>
</evidence>
<evidence type="ECO:0000256" key="5">
    <source>
        <dbReference type="ARBA" id="ARBA00022692"/>
    </source>
</evidence>
<comment type="caution">
    <text evidence="15">The sequence shown here is derived from an EMBL/GenBank/DDBJ whole genome shotgun (WGS) entry which is preliminary data.</text>
</comment>